<evidence type="ECO:0000313" key="7">
    <source>
        <dbReference type="EMBL" id="KAF1967416.1"/>
    </source>
</evidence>
<dbReference type="OrthoDB" id="268400at2759"/>
<feature type="transmembrane region" description="Helical" evidence="6">
    <location>
        <begin position="248"/>
        <end position="268"/>
    </location>
</feature>
<evidence type="ECO:0000256" key="2">
    <source>
        <dbReference type="ARBA" id="ARBA00022692"/>
    </source>
</evidence>
<name>A0A6A5UX09_9PLEO</name>
<proteinExistence type="predicted"/>
<dbReference type="Gene3D" id="1.20.1250.20">
    <property type="entry name" value="MFS general substrate transporter like domains"/>
    <property type="match status" value="1"/>
</dbReference>
<dbReference type="InterPro" id="IPR036259">
    <property type="entry name" value="MFS_trans_sf"/>
</dbReference>
<feature type="transmembrane region" description="Helical" evidence="6">
    <location>
        <begin position="280"/>
        <end position="298"/>
    </location>
</feature>
<feature type="compositionally biased region" description="Basic and acidic residues" evidence="5">
    <location>
        <begin position="15"/>
        <end position="24"/>
    </location>
</feature>
<evidence type="ECO:0000256" key="4">
    <source>
        <dbReference type="ARBA" id="ARBA00023136"/>
    </source>
</evidence>
<evidence type="ECO:0000256" key="5">
    <source>
        <dbReference type="SAM" id="MobiDB-lite"/>
    </source>
</evidence>
<feature type="transmembrane region" description="Helical" evidence="6">
    <location>
        <begin position="381"/>
        <end position="406"/>
    </location>
</feature>
<dbReference type="GO" id="GO:0005886">
    <property type="term" value="C:plasma membrane"/>
    <property type="evidence" value="ECO:0007669"/>
    <property type="project" value="TreeGrafter"/>
</dbReference>
<sequence length="600" mass="66236">MDISSVLYGSADVKVPPRPDIHINEEEELAKPKPKPLREPRPIGVQDDDIEEKASTKGFHPAFDSEADQDLKSIQNKHQSYDLSGSVFLIAGNGRTLELPIPSNSENDPLNWSWWKTAGAIFAVGFYSFTALTAVQGVSLMLEGIQTDFPEEMQQPWHVETLITWPTLFQGVGCFLWVPLSLALGRRPVLLLAALVELLATLGATSAQKFHQLLGLNCVMGLCEGLSLSLAFLMMIDMTFIARRPMAIAGMWAVAGFFGTSCLSLVPFLSDYGKEWRLFYARWSILGSLALLTAYIWYPETYFKRPTVAFDGMILMQSATEKLTIYEDLEANSEIYRDLPSIDPKKPGLLRRLGLARAPSTSWTAMGRCYIQMLFCLVNPLLFWVLIASAFNNAGMIFIGATYAIILSAPPYDLSTSLVPIGNVSSGAGSLLSYFVAGYLLCQVLARLGRRNGGVREAEHYLFGYIAPVIFGGLSTLLYGLAVHNQWHYTMFYLAYGINGLSFVSFQIGNTMWVTEAFPRWAAPALAVVTGGCYLMSFTLSFALAPWIDAHGYLLVGIELTLLQAVGGLIVVPIAFWGKSARQRIHGRWANERSGALRPL</sequence>
<feature type="transmembrane region" description="Helical" evidence="6">
    <location>
        <begin position="554"/>
        <end position="578"/>
    </location>
</feature>
<feature type="transmembrane region" description="Helical" evidence="6">
    <location>
        <begin position="487"/>
        <end position="509"/>
    </location>
</feature>
<dbReference type="Pfam" id="PF07690">
    <property type="entry name" value="MFS_1"/>
    <property type="match status" value="1"/>
</dbReference>
<feature type="transmembrane region" description="Helical" evidence="6">
    <location>
        <begin position="426"/>
        <end position="449"/>
    </location>
</feature>
<evidence type="ECO:0000256" key="3">
    <source>
        <dbReference type="ARBA" id="ARBA00022989"/>
    </source>
</evidence>
<feature type="transmembrane region" description="Helical" evidence="6">
    <location>
        <begin position="213"/>
        <end position="236"/>
    </location>
</feature>
<dbReference type="InterPro" id="IPR011701">
    <property type="entry name" value="MFS"/>
</dbReference>
<evidence type="ECO:0000256" key="1">
    <source>
        <dbReference type="ARBA" id="ARBA00004141"/>
    </source>
</evidence>
<feature type="transmembrane region" description="Helical" evidence="6">
    <location>
        <begin position="461"/>
        <end position="481"/>
    </location>
</feature>
<dbReference type="Proteomes" id="UP000800036">
    <property type="component" value="Unassembled WGS sequence"/>
</dbReference>
<evidence type="ECO:0000256" key="6">
    <source>
        <dbReference type="SAM" id="Phobius"/>
    </source>
</evidence>
<feature type="transmembrane region" description="Helical" evidence="6">
    <location>
        <begin position="521"/>
        <end position="548"/>
    </location>
</feature>
<dbReference type="PANTHER" id="PTHR23502:SF47">
    <property type="entry name" value="MAJOR FACILITATOR SUPERFAMILY (MFS) PROFILE DOMAIN-CONTAINING PROTEIN-RELATED"/>
    <property type="match status" value="1"/>
</dbReference>
<organism evidence="7 8">
    <name type="scientific">Bimuria novae-zelandiae CBS 107.79</name>
    <dbReference type="NCBI Taxonomy" id="1447943"/>
    <lineage>
        <taxon>Eukaryota</taxon>
        <taxon>Fungi</taxon>
        <taxon>Dikarya</taxon>
        <taxon>Ascomycota</taxon>
        <taxon>Pezizomycotina</taxon>
        <taxon>Dothideomycetes</taxon>
        <taxon>Pleosporomycetidae</taxon>
        <taxon>Pleosporales</taxon>
        <taxon>Massarineae</taxon>
        <taxon>Didymosphaeriaceae</taxon>
        <taxon>Bimuria</taxon>
    </lineage>
</organism>
<keyword evidence="4 6" id="KW-0472">Membrane</keyword>
<dbReference type="PANTHER" id="PTHR23502">
    <property type="entry name" value="MAJOR FACILITATOR SUPERFAMILY"/>
    <property type="match status" value="1"/>
</dbReference>
<keyword evidence="8" id="KW-1185">Reference proteome</keyword>
<evidence type="ECO:0000313" key="8">
    <source>
        <dbReference type="Proteomes" id="UP000800036"/>
    </source>
</evidence>
<reference evidence="7" key="1">
    <citation type="journal article" date="2020" name="Stud. Mycol.">
        <title>101 Dothideomycetes genomes: a test case for predicting lifestyles and emergence of pathogens.</title>
        <authorList>
            <person name="Haridas S."/>
            <person name="Albert R."/>
            <person name="Binder M."/>
            <person name="Bloem J."/>
            <person name="Labutti K."/>
            <person name="Salamov A."/>
            <person name="Andreopoulos B."/>
            <person name="Baker S."/>
            <person name="Barry K."/>
            <person name="Bills G."/>
            <person name="Bluhm B."/>
            <person name="Cannon C."/>
            <person name="Castanera R."/>
            <person name="Culley D."/>
            <person name="Daum C."/>
            <person name="Ezra D."/>
            <person name="Gonzalez J."/>
            <person name="Henrissat B."/>
            <person name="Kuo A."/>
            <person name="Liang C."/>
            <person name="Lipzen A."/>
            <person name="Lutzoni F."/>
            <person name="Magnuson J."/>
            <person name="Mondo S."/>
            <person name="Nolan M."/>
            <person name="Ohm R."/>
            <person name="Pangilinan J."/>
            <person name="Park H.-J."/>
            <person name="Ramirez L."/>
            <person name="Alfaro M."/>
            <person name="Sun H."/>
            <person name="Tritt A."/>
            <person name="Yoshinaga Y."/>
            <person name="Zwiers L.-H."/>
            <person name="Turgeon B."/>
            <person name="Goodwin S."/>
            <person name="Spatafora J."/>
            <person name="Crous P."/>
            <person name="Grigoriev I."/>
        </authorList>
    </citation>
    <scope>NUCLEOTIDE SEQUENCE</scope>
    <source>
        <strain evidence="7">CBS 107.79</strain>
    </source>
</reference>
<dbReference type="AlphaFoldDB" id="A0A6A5UX09"/>
<gene>
    <name evidence="7" type="ORF">BU23DRAFT_542679</name>
</gene>
<protein>
    <submittedName>
        <fullName evidence="7">MFS general substrate transporter</fullName>
    </submittedName>
</protein>
<dbReference type="EMBL" id="ML976732">
    <property type="protein sequence ID" value="KAF1967416.1"/>
    <property type="molecule type" value="Genomic_DNA"/>
</dbReference>
<keyword evidence="3 6" id="KW-1133">Transmembrane helix</keyword>
<feature type="transmembrane region" description="Helical" evidence="6">
    <location>
        <begin position="120"/>
        <end position="142"/>
    </location>
</feature>
<comment type="subcellular location">
    <subcellularLocation>
        <location evidence="1">Membrane</location>
        <topology evidence="1">Multi-pass membrane protein</topology>
    </subcellularLocation>
</comment>
<accession>A0A6A5UX09</accession>
<dbReference type="SUPFAM" id="SSF103473">
    <property type="entry name" value="MFS general substrate transporter"/>
    <property type="match status" value="1"/>
</dbReference>
<feature type="region of interest" description="Disordered" evidence="5">
    <location>
        <begin position="1"/>
        <end position="54"/>
    </location>
</feature>
<keyword evidence="2 6" id="KW-0812">Transmembrane</keyword>
<dbReference type="GO" id="GO:0022857">
    <property type="term" value="F:transmembrane transporter activity"/>
    <property type="evidence" value="ECO:0007669"/>
    <property type="project" value="InterPro"/>
</dbReference>
<feature type="transmembrane region" description="Helical" evidence="6">
    <location>
        <begin position="189"/>
        <end position="207"/>
    </location>
</feature>
<feature type="transmembrane region" description="Helical" evidence="6">
    <location>
        <begin position="162"/>
        <end position="182"/>
    </location>
</feature>